<evidence type="ECO:0000256" key="12">
    <source>
        <dbReference type="SAM" id="Phobius"/>
    </source>
</evidence>
<proteinExistence type="inferred from homology"/>
<feature type="transmembrane region" description="Helical" evidence="12">
    <location>
        <begin position="433"/>
        <end position="457"/>
    </location>
</feature>
<dbReference type="OrthoDB" id="1470350at2759"/>
<dbReference type="GO" id="GO:0020037">
    <property type="term" value="F:heme binding"/>
    <property type="evidence" value="ECO:0007669"/>
    <property type="project" value="InterPro"/>
</dbReference>
<keyword evidence="7" id="KW-0560">Oxidoreductase</keyword>
<accession>A0A3S3PB25</accession>
<comment type="subcellular location">
    <subcellularLocation>
        <location evidence="1">Membrane</location>
    </subcellularLocation>
</comment>
<keyword evidence="5 11" id="KW-0479">Metal-binding</keyword>
<comment type="caution">
    <text evidence="13">The sequence shown here is derived from an EMBL/GenBank/DDBJ whole genome shotgun (WGS) entry which is preliminary data.</text>
</comment>
<keyword evidence="10 12" id="KW-0472">Membrane</keyword>
<dbReference type="InterPro" id="IPR017972">
    <property type="entry name" value="Cyt_P450_CS"/>
</dbReference>
<dbReference type="AlphaFoldDB" id="A0A3S3PB25"/>
<comment type="similarity">
    <text evidence="2">Belongs to the cytochrome P450 family.</text>
</comment>
<dbReference type="PANTHER" id="PTHR24282">
    <property type="entry name" value="CYTOCHROME P450 FAMILY MEMBER"/>
    <property type="match status" value="1"/>
</dbReference>
<evidence type="ECO:0000256" key="1">
    <source>
        <dbReference type="ARBA" id="ARBA00004370"/>
    </source>
</evidence>
<dbReference type="FunFam" id="1.10.630.10:FF:000029">
    <property type="entry name" value="Cytochrome P450 734A1"/>
    <property type="match status" value="2"/>
</dbReference>
<sequence length="860" mass="98565">MQQRKMGDLLFISLATSGVLILSLICRFFYFFWWRPIKLGRFLKDQGINGPPYWPVVGNIMEETQLRNEAKLRPMDLSHAIVPRRMLPAFLTSCCELISRWEESIGSEGSCELDVWLEFQNLTGDVISRTAFGSCYKQGMRIFQLQTEQAQLFAHSIKSIFIPGYRFLPTKENNRRNEIDREVCALLRGMIKEREKEMIMGNVRNDDLLGLLMESNFRDSQEQGNTNGFSMTIEDVIDECKLFYFAGQETTAVLLTWTIVVLSMHQNWQVQAREEVLLVFGKNKPDFDSLNRLKIVTMILYEVLRLYPPVVSTARCVDKATKLGDITLPLGAQVSLPTLLVHHDPEIWGEDVEEFKPERFSEGVAKASKNQLVFFPFSWGPRVCIGQNFAMIEAKMALAMILQHFSFELSPSYAHAPYILITLQPQYEKMGNFLLFSLTISAVLLLSLIYRFFYVFWWKPMKHGRYLNDQGIKGPPYKLVVGNTTEDFQLRNEAQLKPMDLSHAILPRRMLPAFLTSCCELISRWEKSVGSEGSCELDVWPEFQNFTGDVISRTAFGSSYKQGMRIFQLQTEQARLLTRSIKSIVIPGYRFLPIQVNKRRSEIEKEVCSLLRGVIMEREREMKMGNVSNDDLLGLLMESNFKDFQEQGSSNATAMTIEEVIEECRLFYFAGQETTAILLTWTMVVLSMHPNWQVQAREEVLQVFGKNNPDFDGLSHLKIVTMILYEVLRLYPPVVFTARCVDKTTKLGDIILPPGAQVSLPTLLIHHDPEIWGEDVEEFKPERFSGGISKASKNQLVFFPFSWGPRICIGQNFAMIEAKVALAIILQHFSFELSPSYAHAPCNVITLQPQHGAQIILHRL</sequence>
<evidence type="ECO:0000256" key="5">
    <source>
        <dbReference type="ARBA" id="ARBA00022723"/>
    </source>
</evidence>
<dbReference type="EMBL" id="QPKB01000013">
    <property type="protein sequence ID" value="RWR97383.1"/>
    <property type="molecule type" value="Genomic_DNA"/>
</dbReference>
<evidence type="ECO:0000256" key="11">
    <source>
        <dbReference type="PIRSR" id="PIRSR602401-1"/>
    </source>
</evidence>
<dbReference type="PRINTS" id="PR00385">
    <property type="entry name" value="P450"/>
</dbReference>
<dbReference type="InterPro" id="IPR050665">
    <property type="entry name" value="Cytochrome_P450_Monooxygen"/>
</dbReference>
<reference evidence="13 14" key="1">
    <citation type="journal article" date="2019" name="Nat. Plants">
        <title>Stout camphor tree genome fills gaps in understanding of flowering plant genome evolution.</title>
        <authorList>
            <person name="Chaw S.M."/>
            <person name="Liu Y.C."/>
            <person name="Wu Y.W."/>
            <person name="Wang H.Y."/>
            <person name="Lin C.I."/>
            <person name="Wu C.S."/>
            <person name="Ke H.M."/>
            <person name="Chang L.Y."/>
            <person name="Hsu C.Y."/>
            <person name="Yang H.T."/>
            <person name="Sudianto E."/>
            <person name="Hsu M.H."/>
            <person name="Wu K.P."/>
            <person name="Wang L.N."/>
            <person name="Leebens-Mack J.H."/>
            <person name="Tsai I.J."/>
        </authorList>
    </citation>
    <scope>NUCLEOTIDE SEQUENCE [LARGE SCALE GENOMIC DNA]</scope>
    <source>
        <strain evidence="14">cv. Chaw 1501</strain>
        <tissue evidence="13">Young leaves</tissue>
    </source>
</reference>
<keyword evidence="3 11" id="KW-0349">Heme</keyword>
<evidence type="ECO:0000256" key="7">
    <source>
        <dbReference type="ARBA" id="ARBA00023002"/>
    </source>
</evidence>
<dbReference type="SUPFAM" id="SSF48264">
    <property type="entry name" value="Cytochrome P450"/>
    <property type="match status" value="2"/>
</dbReference>
<dbReference type="GO" id="GO:0016705">
    <property type="term" value="F:oxidoreductase activity, acting on paired donors, with incorporation or reduction of molecular oxygen"/>
    <property type="evidence" value="ECO:0007669"/>
    <property type="project" value="InterPro"/>
</dbReference>
<feature type="binding site" description="axial binding residue" evidence="11">
    <location>
        <position position="808"/>
    </location>
    <ligand>
        <name>heme</name>
        <dbReference type="ChEBI" id="CHEBI:30413"/>
    </ligand>
    <ligandPart>
        <name>Fe</name>
        <dbReference type="ChEBI" id="CHEBI:18248"/>
    </ligandPart>
</feature>
<gene>
    <name evidence="13" type="ORF">CKAN_02681400</name>
</gene>
<feature type="transmembrane region" description="Helical" evidence="12">
    <location>
        <begin position="9"/>
        <end position="34"/>
    </location>
</feature>
<dbReference type="PRINTS" id="PR00463">
    <property type="entry name" value="EP450I"/>
</dbReference>
<evidence type="ECO:0000256" key="4">
    <source>
        <dbReference type="ARBA" id="ARBA00022692"/>
    </source>
</evidence>
<keyword evidence="9" id="KW-0503">Monooxygenase</keyword>
<organism evidence="13 14">
    <name type="scientific">Cinnamomum micranthum f. kanehirae</name>
    <dbReference type="NCBI Taxonomy" id="337451"/>
    <lineage>
        <taxon>Eukaryota</taxon>
        <taxon>Viridiplantae</taxon>
        <taxon>Streptophyta</taxon>
        <taxon>Embryophyta</taxon>
        <taxon>Tracheophyta</taxon>
        <taxon>Spermatophyta</taxon>
        <taxon>Magnoliopsida</taxon>
        <taxon>Magnoliidae</taxon>
        <taxon>Laurales</taxon>
        <taxon>Lauraceae</taxon>
        <taxon>Cinnamomum</taxon>
    </lineage>
</organism>
<dbReference type="GO" id="GO:0005506">
    <property type="term" value="F:iron ion binding"/>
    <property type="evidence" value="ECO:0007669"/>
    <property type="project" value="InterPro"/>
</dbReference>
<dbReference type="Proteomes" id="UP000283530">
    <property type="component" value="Unassembled WGS sequence"/>
</dbReference>
<dbReference type="GO" id="GO:0004497">
    <property type="term" value="F:monooxygenase activity"/>
    <property type="evidence" value="ECO:0007669"/>
    <property type="project" value="UniProtKB-KW"/>
</dbReference>
<evidence type="ECO:0000256" key="10">
    <source>
        <dbReference type="ARBA" id="ARBA00023136"/>
    </source>
</evidence>
<keyword evidence="4 12" id="KW-0812">Transmembrane</keyword>
<keyword evidence="6 12" id="KW-1133">Transmembrane helix</keyword>
<dbReference type="Gene3D" id="1.10.630.10">
    <property type="entry name" value="Cytochrome P450"/>
    <property type="match status" value="2"/>
</dbReference>
<dbReference type="STRING" id="337451.A0A3S3PB25"/>
<evidence type="ECO:0000256" key="8">
    <source>
        <dbReference type="ARBA" id="ARBA00023004"/>
    </source>
</evidence>
<comment type="cofactor">
    <cofactor evidence="11">
        <name>heme</name>
        <dbReference type="ChEBI" id="CHEBI:30413"/>
    </cofactor>
</comment>
<dbReference type="PROSITE" id="PS00086">
    <property type="entry name" value="CYTOCHROME_P450"/>
    <property type="match status" value="2"/>
</dbReference>
<evidence type="ECO:0000256" key="6">
    <source>
        <dbReference type="ARBA" id="ARBA00022989"/>
    </source>
</evidence>
<dbReference type="InterPro" id="IPR036396">
    <property type="entry name" value="Cyt_P450_sf"/>
</dbReference>
<dbReference type="InterPro" id="IPR001128">
    <property type="entry name" value="Cyt_P450"/>
</dbReference>
<dbReference type="PANTHER" id="PTHR24282:SF255">
    <property type="entry name" value="CYTOCHROME P450 72A11-RELATED"/>
    <property type="match status" value="1"/>
</dbReference>
<evidence type="ECO:0000256" key="2">
    <source>
        <dbReference type="ARBA" id="ARBA00010617"/>
    </source>
</evidence>
<name>A0A3S3PB25_9MAGN</name>
<evidence type="ECO:0000313" key="14">
    <source>
        <dbReference type="Proteomes" id="UP000283530"/>
    </source>
</evidence>
<evidence type="ECO:0000256" key="9">
    <source>
        <dbReference type="ARBA" id="ARBA00023033"/>
    </source>
</evidence>
<protein>
    <submittedName>
        <fullName evidence="13">Cytochrome P450 72A15</fullName>
    </submittedName>
</protein>
<keyword evidence="8 11" id="KW-0408">Iron</keyword>
<keyword evidence="14" id="KW-1185">Reference proteome</keyword>
<dbReference type="Pfam" id="PF00067">
    <property type="entry name" value="p450"/>
    <property type="match status" value="2"/>
</dbReference>
<dbReference type="InterPro" id="IPR002401">
    <property type="entry name" value="Cyt_P450_E_grp-I"/>
</dbReference>
<evidence type="ECO:0000313" key="13">
    <source>
        <dbReference type="EMBL" id="RWR97383.1"/>
    </source>
</evidence>
<evidence type="ECO:0000256" key="3">
    <source>
        <dbReference type="ARBA" id="ARBA00022617"/>
    </source>
</evidence>
<dbReference type="GO" id="GO:0016020">
    <property type="term" value="C:membrane"/>
    <property type="evidence" value="ECO:0007669"/>
    <property type="project" value="UniProtKB-SubCell"/>
</dbReference>